<reference evidence="1 2" key="1">
    <citation type="submission" date="2019-07" db="EMBL/GenBank/DDBJ databases">
        <authorList>
            <person name="Kim J."/>
        </authorList>
    </citation>
    <scope>NUCLEOTIDE SEQUENCE [LARGE SCALE GENOMIC DNA]</scope>
    <source>
        <strain evidence="2">dk17</strain>
    </source>
</reference>
<protein>
    <submittedName>
        <fullName evidence="1">Uncharacterized protein</fullName>
    </submittedName>
</protein>
<comment type="caution">
    <text evidence="1">The sequence shown here is derived from an EMBL/GenBank/DDBJ whole genome shotgun (WGS) entry which is preliminary data.</text>
</comment>
<dbReference type="OrthoDB" id="793934at2"/>
<organism evidence="1 2">
    <name type="scientific">Mucilaginibacter pallidiroseus</name>
    <dbReference type="NCBI Taxonomy" id="2599295"/>
    <lineage>
        <taxon>Bacteria</taxon>
        <taxon>Pseudomonadati</taxon>
        <taxon>Bacteroidota</taxon>
        <taxon>Sphingobacteriia</taxon>
        <taxon>Sphingobacteriales</taxon>
        <taxon>Sphingobacteriaceae</taxon>
        <taxon>Mucilaginibacter</taxon>
    </lineage>
</organism>
<dbReference type="EMBL" id="VOEJ01000001">
    <property type="protein sequence ID" value="TWR31642.1"/>
    <property type="molecule type" value="Genomic_DNA"/>
</dbReference>
<name>A0A563UJT6_9SPHI</name>
<dbReference type="Proteomes" id="UP000320042">
    <property type="component" value="Unassembled WGS sequence"/>
</dbReference>
<evidence type="ECO:0000313" key="2">
    <source>
        <dbReference type="Proteomes" id="UP000320042"/>
    </source>
</evidence>
<sequence length="167" mass="19222">MRIITLSYRKIIDITAQKPWEKLVYDDSYLEFKIQAQNFTIGTDHTTYAQLIQNIPAAKKLGGMVSASVSGYIQQLNNIVPDILNNLGRRFIKFDKYQFEIINSDILDIGKHQVAINFFSGPMIWHDTVDNMLLVSEYRAAHAGNETLTYLFTIQPYVNIHSLKNTY</sequence>
<keyword evidence="2" id="KW-1185">Reference proteome</keyword>
<dbReference type="RefSeq" id="WP_146380540.1">
    <property type="nucleotide sequence ID" value="NZ_VOEJ01000001.1"/>
</dbReference>
<dbReference type="AlphaFoldDB" id="A0A563UJT6"/>
<accession>A0A563UJT6</accession>
<gene>
    <name evidence="1" type="ORF">FPZ43_04000</name>
</gene>
<evidence type="ECO:0000313" key="1">
    <source>
        <dbReference type="EMBL" id="TWR31642.1"/>
    </source>
</evidence>
<proteinExistence type="predicted"/>